<dbReference type="OrthoDB" id="2372391at2"/>
<proteinExistence type="predicted"/>
<dbReference type="PANTHER" id="PTHR34614">
    <property type="match status" value="1"/>
</dbReference>
<sequence>MEPKRERLVVRQGGAPVLLARVCRQLRIRRIVNAMVEWDPRQCKVSPGTLVVALILNMLVAREPLYTVKEFYRRRDLGLLFEEPVEVDALNDDALGRTLDRLAAIDLPQLVQSVGLSAVHLGEMEVRSVHADTTSVSVYGEFEPTVGDEKFVEAHPEKRLLKITHGHSKQRRPDLKQFISGLIVSKQGVPLMGTIGDGNLSDKVWNREMIESLERSFLDPRSVAYVVDSSLVTVKNLQRMDQSKVRFISRLPETFKAAGEVRAKAFVENRWQPIGRLARTRWNGAFYHAVSYRHELAGGTYRLTVVRSSSLDKRKEKKLERLIRTEQEAMKRAAKELMGQRFNCQADAEAALAAFQKAHEDALHTTRGLVVAYTEEKRPRGRPRKDAVYPKQTHYQVEIRLFAPSEEAKKAWLERESAFVLISNLPEDKWSDAALLEEYKGQTQVEQGFRVYKHPIVDDGIFLKSTRRVEAFAYVATLALMVAAFLEYRVRQELQKTETKKLRLLRGARVTDSPTSLALLEEIDYIPVLGSLTPEGYSRYADVADDLPEEHLEILRLAGFGPEIYFEPLVSN</sequence>
<gene>
    <name evidence="2" type="ORF">LIP_1551</name>
</gene>
<dbReference type="PANTHER" id="PTHR34614:SF2">
    <property type="entry name" value="TRANSPOSASE IS4-LIKE DOMAIN-CONTAINING PROTEIN"/>
    <property type="match status" value="1"/>
</dbReference>
<evidence type="ECO:0000313" key="2">
    <source>
        <dbReference type="EMBL" id="BAS27398.1"/>
    </source>
</evidence>
<dbReference type="PROSITE" id="PS00354">
    <property type="entry name" value="HMGI_Y"/>
    <property type="match status" value="1"/>
</dbReference>
<evidence type="ECO:0000259" key="1">
    <source>
        <dbReference type="Pfam" id="PF14104"/>
    </source>
</evidence>
<dbReference type="NCBIfam" id="NF033559">
    <property type="entry name" value="transpos_IS1634"/>
    <property type="match status" value="1"/>
</dbReference>
<reference evidence="3" key="1">
    <citation type="submission" date="2015-07" db="EMBL/GenBank/DDBJ databases">
        <title>Complete genome sequence and phylogenetic analysis of Limnochorda pilosa.</title>
        <authorList>
            <person name="Watanabe M."/>
            <person name="Kojima H."/>
            <person name="Fukui M."/>
        </authorList>
    </citation>
    <scope>NUCLEOTIDE SEQUENCE [LARGE SCALE GENOMIC DNA]</scope>
    <source>
        <strain evidence="3">HC45</strain>
    </source>
</reference>
<dbReference type="Proteomes" id="UP000065807">
    <property type="component" value="Chromosome"/>
</dbReference>
<feature type="domain" description="DUF4277" evidence="1">
    <location>
        <begin position="18"/>
        <end position="114"/>
    </location>
</feature>
<keyword evidence="3" id="KW-1185">Reference proteome</keyword>
<dbReference type="KEGG" id="lpil:LIP_1551"/>
<dbReference type="GO" id="GO:0006355">
    <property type="term" value="P:regulation of DNA-templated transcription"/>
    <property type="evidence" value="ECO:0007669"/>
    <property type="project" value="InterPro"/>
</dbReference>
<accession>A0A0K2SJV5</accession>
<dbReference type="SUPFAM" id="SSF53098">
    <property type="entry name" value="Ribonuclease H-like"/>
    <property type="match status" value="1"/>
</dbReference>
<evidence type="ECO:0000313" key="3">
    <source>
        <dbReference type="Proteomes" id="UP000065807"/>
    </source>
</evidence>
<dbReference type="Pfam" id="PF14104">
    <property type="entry name" value="DUF4277"/>
    <property type="match status" value="1"/>
</dbReference>
<dbReference type="InterPro" id="IPR000637">
    <property type="entry name" value="HMGI/Y_DNA-bd_CS"/>
</dbReference>
<name>A0A0K2SJV5_LIMPI</name>
<dbReference type="STRING" id="1555112.LIP_1551"/>
<dbReference type="RefSeq" id="WP_158509593.1">
    <property type="nucleotide sequence ID" value="NZ_AP014924.1"/>
</dbReference>
<protein>
    <submittedName>
        <fullName evidence="2">Transposase</fullName>
    </submittedName>
</protein>
<reference evidence="3" key="2">
    <citation type="journal article" date="2016" name="Int. J. Syst. Evol. Microbiol.">
        <title>Complete genome sequence and cell structure of Limnochorda pilosa, a Gram-negative spore-former within the phylum Firmicutes.</title>
        <authorList>
            <person name="Watanabe M."/>
            <person name="Kojima H."/>
            <person name="Fukui M."/>
        </authorList>
    </citation>
    <scope>NUCLEOTIDE SEQUENCE [LARGE SCALE GENOMIC DNA]</scope>
    <source>
        <strain evidence="3">HC45</strain>
    </source>
</reference>
<organism evidence="2 3">
    <name type="scientific">Limnochorda pilosa</name>
    <dbReference type="NCBI Taxonomy" id="1555112"/>
    <lineage>
        <taxon>Bacteria</taxon>
        <taxon>Bacillati</taxon>
        <taxon>Bacillota</taxon>
        <taxon>Limnochordia</taxon>
        <taxon>Limnochordales</taxon>
        <taxon>Limnochordaceae</taxon>
        <taxon>Limnochorda</taxon>
    </lineage>
</organism>
<dbReference type="InterPro" id="IPR025457">
    <property type="entry name" value="DUF4277"/>
</dbReference>
<dbReference type="InterPro" id="IPR047654">
    <property type="entry name" value="IS1634_transpos"/>
</dbReference>
<dbReference type="EMBL" id="AP014924">
    <property type="protein sequence ID" value="BAS27398.1"/>
    <property type="molecule type" value="Genomic_DNA"/>
</dbReference>
<dbReference type="InterPro" id="IPR012337">
    <property type="entry name" value="RNaseH-like_sf"/>
</dbReference>
<dbReference type="AlphaFoldDB" id="A0A0K2SJV5"/>